<dbReference type="EMBL" id="JACHJS010000001">
    <property type="protein sequence ID" value="MBB4965204.1"/>
    <property type="molecule type" value="Genomic_DNA"/>
</dbReference>
<keyword evidence="2" id="KW-0238">DNA-binding</keyword>
<dbReference type="SMART" id="SM00347">
    <property type="entry name" value="HTH_MARR"/>
    <property type="match status" value="1"/>
</dbReference>
<dbReference type="InterPro" id="IPR036388">
    <property type="entry name" value="WH-like_DNA-bd_sf"/>
</dbReference>
<dbReference type="AlphaFoldDB" id="A0A7W7T265"/>
<sequence length="152" mass="16697">MDSSDDLTLLFTALSAACDVDVRRRMAAAGHHEVRTIHGYVFRHLLDGPIRITDLADLLGMTAQGASKVVADMERAGYASRSPDPHDSRVRLVSLTRRGHEAVRISRRARADVTGELLATLGPEGDKLITALRRLSDHTDALPDLLARRLRP</sequence>
<dbReference type="InterPro" id="IPR039422">
    <property type="entry name" value="MarR/SlyA-like"/>
</dbReference>
<feature type="domain" description="HTH marR-type" evidence="1">
    <location>
        <begin position="4"/>
        <end position="151"/>
    </location>
</feature>
<dbReference type="InterPro" id="IPR000835">
    <property type="entry name" value="HTH_MarR-typ"/>
</dbReference>
<organism evidence="2 3">
    <name type="scientific">Saccharothrix violaceirubra</name>
    <dbReference type="NCBI Taxonomy" id="413306"/>
    <lineage>
        <taxon>Bacteria</taxon>
        <taxon>Bacillati</taxon>
        <taxon>Actinomycetota</taxon>
        <taxon>Actinomycetes</taxon>
        <taxon>Pseudonocardiales</taxon>
        <taxon>Pseudonocardiaceae</taxon>
        <taxon>Saccharothrix</taxon>
    </lineage>
</organism>
<dbReference type="PANTHER" id="PTHR33164:SF99">
    <property type="entry name" value="MARR FAMILY REGULATORY PROTEIN"/>
    <property type="match status" value="1"/>
</dbReference>
<dbReference type="GO" id="GO:0006950">
    <property type="term" value="P:response to stress"/>
    <property type="evidence" value="ECO:0007669"/>
    <property type="project" value="TreeGrafter"/>
</dbReference>
<dbReference type="Pfam" id="PF12802">
    <property type="entry name" value="MarR_2"/>
    <property type="match status" value="1"/>
</dbReference>
<reference evidence="2 3" key="1">
    <citation type="submission" date="2020-08" db="EMBL/GenBank/DDBJ databases">
        <title>Sequencing the genomes of 1000 actinobacteria strains.</title>
        <authorList>
            <person name="Klenk H.-P."/>
        </authorList>
    </citation>
    <scope>NUCLEOTIDE SEQUENCE [LARGE SCALE GENOMIC DNA]</scope>
    <source>
        <strain evidence="2 3">DSM 45084</strain>
    </source>
</reference>
<evidence type="ECO:0000313" key="3">
    <source>
        <dbReference type="Proteomes" id="UP000542674"/>
    </source>
</evidence>
<evidence type="ECO:0000259" key="1">
    <source>
        <dbReference type="PROSITE" id="PS50995"/>
    </source>
</evidence>
<dbReference type="RefSeq" id="WP_184668641.1">
    <property type="nucleotide sequence ID" value="NZ_BAABAI010000013.1"/>
</dbReference>
<proteinExistence type="predicted"/>
<evidence type="ECO:0000313" key="2">
    <source>
        <dbReference type="EMBL" id="MBB4965204.1"/>
    </source>
</evidence>
<keyword evidence="3" id="KW-1185">Reference proteome</keyword>
<dbReference type="InterPro" id="IPR036390">
    <property type="entry name" value="WH_DNA-bd_sf"/>
</dbReference>
<protein>
    <submittedName>
        <fullName evidence="2">DNA-binding MarR family transcriptional regulator</fullName>
    </submittedName>
</protein>
<dbReference type="PROSITE" id="PS50995">
    <property type="entry name" value="HTH_MARR_2"/>
    <property type="match status" value="1"/>
</dbReference>
<name>A0A7W7T265_9PSEU</name>
<accession>A0A7W7T265</accession>
<dbReference type="GO" id="GO:0003700">
    <property type="term" value="F:DNA-binding transcription factor activity"/>
    <property type="evidence" value="ECO:0007669"/>
    <property type="project" value="InterPro"/>
</dbReference>
<dbReference type="Proteomes" id="UP000542674">
    <property type="component" value="Unassembled WGS sequence"/>
</dbReference>
<dbReference type="SUPFAM" id="SSF46785">
    <property type="entry name" value="Winged helix' DNA-binding domain"/>
    <property type="match status" value="1"/>
</dbReference>
<dbReference type="Gene3D" id="1.10.10.10">
    <property type="entry name" value="Winged helix-like DNA-binding domain superfamily/Winged helix DNA-binding domain"/>
    <property type="match status" value="1"/>
</dbReference>
<gene>
    <name evidence="2" type="ORF">F4559_002563</name>
</gene>
<dbReference type="GO" id="GO:0003677">
    <property type="term" value="F:DNA binding"/>
    <property type="evidence" value="ECO:0007669"/>
    <property type="project" value="UniProtKB-KW"/>
</dbReference>
<dbReference type="PANTHER" id="PTHR33164">
    <property type="entry name" value="TRANSCRIPTIONAL REGULATOR, MARR FAMILY"/>
    <property type="match status" value="1"/>
</dbReference>
<comment type="caution">
    <text evidence="2">The sequence shown here is derived from an EMBL/GenBank/DDBJ whole genome shotgun (WGS) entry which is preliminary data.</text>
</comment>